<accession>A0A5M6D9D1</accession>
<proteinExistence type="predicted"/>
<reference evidence="1 2" key="1">
    <citation type="submission" date="2019-09" db="EMBL/GenBank/DDBJ databases">
        <title>Genome sequence and assembly of Adhaeribacter sp.</title>
        <authorList>
            <person name="Chhetri G."/>
        </authorList>
    </citation>
    <scope>NUCLEOTIDE SEQUENCE [LARGE SCALE GENOMIC DNA]</scope>
    <source>
        <strain evidence="1 2">DK36</strain>
    </source>
</reference>
<dbReference type="EMBL" id="VWSF01000011">
    <property type="protein sequence ID" value="KAA5544147.1"/>
    <property type="molecule type" value="Genomic_DNA"/>
</dbReference>
<comment type="caution">
    <text evidence="1">The sequence shown here is derived from an EMBL/GenBank/DDBJ whole genome shotgun (WGS) entry which is preliminary data.</text>
</comment>
<gene>
    <name evidence="1" type="ORF">F0145_14625</name>
</gene>
<sequence length="62" mass="7177">MKHTIKNNRDYDAIAKRIEELVDAEPRTPGALELKEHIYSIIAYEQKRIKKENKKGSSHTGI</sequence>
<dbReference type="AlphaFoldDB" id="A0A5M6D9D1"/>
<dbReference type="RefSeq" id="WP_150089185.1">
    <property type="nucleotide sequence ID" value="NZ_VWSF01000011.1"/>
</dbReference>
<evidence type="ECO:0000313" key="2">
    <source>
        <dbReference type="Proteomes" id="UP000323426"/>
    </source>
</evidence>
<keyword evidence="2" id="KW-1185">Reference proteome</keyword>
<dbReference type="Proteomes" id="UP000323426">
    <property type="component" value="Unassembled WGS sequence"/>
</dbReference>
<evidence type="ECO:0000313" key="1">
    <source>
        <dbReference type="EMBL" id="KAA5544147.1"/>
    </source>
</evidence>
<protein>
    <submittedName>
        <fullName evidence="1">Uncharacterized protein</fullName>
    </submittedName>
</protein>
<name>A0A5M6D9D1_9BACT</name>
<organism evidence="1 2">
    <name type="scientific">Adhaeribacter rhizoryzae</name>
    <dbReference type="NCBI Taxonomy" id="2607907"/>
    <lineage>
        <taxon>Bacteria</taxon>
        <taxon>Pseudomonadati</taxon>
        <taxon>Bacteroidota</taxon>
        <taxon>Cytophagia</taxon>
        <taxon>Cytophagales</taxon>
        <taxon>Hymenobacteraceae</taxon>
        <taxon>Adhaeribacter</taxon>
    </lineage>
</organism>